<gene>
    <name evidence="10" type="ORF">GGR04_003678</name>
</gene>
<name>A0A7W6MLI0_9HYPH</name>
<dbReference type="GO" id="GO:0008360">
    <property type="term" value="P:regulation of cell shape"/>
    <property type="evidence" value="ECO:0007669"/>
    <property type="project" value="UniProtKB-UniRule"/>
</dbReference>
<evidence type="ECO:0000256" key="7">
    <source>
        <dbReference type="PROSITE-ProRule" id="PRU01373"/>
    </source>
</evidence>
<dbReference type="AlphaFoldDB" id="A0A7W6MLI0"/>
<dbReference type="PANTHER" id="PTHR36699">
    <property type="entry name" value="LD-TRANSPEPTIDASE"/>
    <property type="match status" value="1"/>
</dbReference>
<dbReference type="EMBL" id="JACIEK010000012">
    <property type="protein sequence ID" value="MBB3999808.1"/>
    <property type="molecule type" value="Genomic_DNA"/>
</dbReference>
<evidence type="ECO:0000256" key="2">
    <source>
        <dbReference type="ARBA" id="ARBA00005992"/>
    </source>
</evidence>
<keyword evidence="11" id="KW-1185">Reference proteome</keyword>
<protein>
    <submittedName>
        <fullName evidence="10">Murein L,D-transpeptidase YafK</fullName>
    </submittedName>
</protein>
<feature type="region of interest" description="Disordered" evidence="8">
    <location>
        <begin position="302"/>
        <end position="322"/>
    </location>
</feature>
<dbReference type="RefSeq" id="WP_246393327.1">
    <property type="nucleotide sequence ID" value="NZ_JACIEK010000012.1"/>
</dbReference>
<dbReference type="CDD" id="cd16913">
    <property type="entry name" value="YkuD_like"/>
    <property type="match status" value="1"/>
</dbReference>
<dbReference type="InterPro" id="IPR005490">
    <property type="entry name" value="LD_TPept_cat_dom"/>
</dbReference>
<comment type="pathway">
    <text evidence="1 7">Cell wall biogenesis; peptidoglycan biosynthesis.</text>
</comment>
<dbReference type="PANTHER" id="PTHR36699:SF1">
    <property type="entry name" value="L,D-TRANSPEPTIDASE YAFK-RELATED"/>
    <property type="match status" value="1"/>
</dbReference>
<dbReference type="Proteomes" id="UP000542776">
    <property type="component" value="Unassembled WGS sequence"/>
</dbReference>
<accession>A0A7W6MLI0</accession>
<proteinExistence type="inferred from homology"/>
<evidence type="ECO:0000313" key="10">
    <source>
        <dbReference type="EMBL" id="MBB3999808.1"/>
    </source>
</evidence>
<evidence type="ECO:0000256" key="3">
    <source>
        <dbReference type="ARBA" id="ARBA00022679"/>
    </source>
</evidence>
<evidence type="ECO:0000259" key="9">
    <source>
        <dbReference type="PROSITE" id="PS52029"/>
    </source>
</evidence>
<evidence type="ECO:0000313" key="11">
    <source>
        <dbReference type="Proteomes" id="UP000542776"/>
    </source>
</evidence>
<dbReference type="InterPro" id="IPR038063">
    <property type="entry name" value="Transpep_catalytic_dom"/>
</dbReference>
<evidence type="ECO:0000256" key="1">
    <source>
        <dbReference type="ARBA" id="ARBA00004752"/>
    </source>
</evidence>
<keyword evidence="4 7" id="KW-0133">Cell shape</keyword>
<dbReference type="GO" id="GO:0009252">
    <property type="term" value="P:peptidoglycan biosynthetic process"/>
    <property type="evidence" value="ECO:0007669"/>
    <property type="project" value="UniProtKB-UniPathway"/>
</dbReference>
<dbReference type="Pfam" id="PF03734">
    <property type="entry name" value="YkuD"/>
    <property type="match status" value="1"/>
</dbReference>
<dbReference type="GO" id="GO:0071555">
    <property type="term" value="P:cell wall organization"/>
    <property type="evidence" value="ECO:0007669"/>
    <property type="project" value="UniProtKB-UniRule"/>
</dbReference>
<organism evidence="10 11">
    <name type="scientific">Aureimonas pseudogalii</name>
    <dbReference type="NCBI Taxonomy" id="1744844"/>
    <lineage>
        <taxon>Bacteria</taxon>
        <taxon>Pseudomonadati</taxon>
        <taxon>Pseudomonadota</taxon>
        <taxon>Alphaproteobacteria</taxon>
        <taxon>Hyphomicrobiales</taxon>
        <taxon>Aurantimonadaceae</taxon>
        <taxon>Aureimonas</taxon>
    </lineage>
</organism>
<keyword evidence="3" id="KW-0808">Transferase</keyword>
<evidence type="ECO:0000256" key="5">
    <source>
        <dbReference type="ARBA" id="ARBA00022984"/>
    </source>
</evidence>
<feature type="domain" description="L,D-TPase catalytic" evidence="9">
    <location>
        <begin position="42"/>
        <end position="173"/>
    </location>
</feature>
<reference evidence="10 11" key="1">
    <citation type="submission" date="2020-08" db="EMBL/GenBank/DDBJ databases">
        <title>Genomic Encyclopedia of Type Strains, Phase IV (KMG-IV): sequencing the most valuable type-strain genomes for metagenomic binning, comparative biology and taxonomic classification.</title>
        <authorList>
            <person name="Goeker M."/>
        </authorList>
    </citation>
    <scope>NUCLEOTIDE SEQUENCE [LARGE SCALE GENOMIC DNA]</scope>
    <source>
        <strain evidence="10 11">DSM 102238</strain>
    </source>
</reference>
<dbReference type="GO" id="GO:0004180">
    <property type="term" value="F:carboxypeptidase activity"/>
    <property type="evidence" value="ECO:0007669"/>
    <property type="project" value="UniProtKB-ARBA"/>
</dbReference>
<evidence type="ECO:0000256" key="6">
    <source>
        <dbReference type="ARBA" id="ARBA00023316"/>
    </source>
</evidence>
<dbReference type="PROSITE" id="PS52029">
    <property type="entry name" value="LD_TPASE"/>
    <property type="match status" value="1"/>
</dbReference>
<evidence type="ECO:0000256" key="8">
    <source>
        <dbReference type="SAM" id="MobiDB-lite"/>
    </source>
</evidence>
<dbReference type="SUPFAM" id="SSF141523">
    <property type="entry name" value="L,D-transpeptidase catalytic domain-like"/>
    <property type="match status" value="1"/>
</dbReference>
<keyword evidence="5 7" id="KW-0573">Peptidoglycan synthesis</keyword>
<evidence type="ECO:0000256" key="4">
    <source>
        <dbReference type="ARBA" id="ARBA00022960"/>
    </source>
</evidence>
<feature type="active site" description="Nucleophile" evidence="7">
    <location>
        <position position="142"/>
    </location>
</feature>
<sequence length="322" mass="35223">MALAAAVTGLLVVGGCVSMSESTYKDLFPAYSDVKVRPAGSILVRIFKEESELEVWTLGADGRYALQKTHPLCRWSGKLGPKKTAGDRQAPEGFYRVAQTQMNPNSRYHRSFNLNYPNPLERSLGYKGDSLMVHGACSSAGCFAMTDAGVGEVYAEAEKAFALGQGDFQVQAFPFRMTAENMARHRADPNIAFWRNLKQGYDIFEVTRREPDVAACGGRYVFDSRRRDGQPIEPASACPPLETRVAPEVAAKRAEDAKTLQTLLSEGRGGTPMSYVDGGMHPSYRDMLKRLGAKELASQTSMTAVQISRPDALMDDSATTGR</sequence>
<comment type="caution">
    <text evidence="10">The sequence shown here is derived from an EMBL/GenBank/DDBJ whole genome shotgun (WGS) entry which is preliminary data.</text>
</comment>
<dbReference type="UniPathway" id="UPA00219"/>
<comment type="similarity">
    <text evidence="2">Belongs to the YkuD family.</text>
</comment>
<keyword evidence="6 7" id="KW-0961">Cell wall biogenesis/degradation</keyword>
<feature type="active site" description="Proton donor/acceptor" evidence="7">
    <location>
        <position position="134"/>
    </location>
</feature>
<dbReference type="GO" id="GO:0016740">
    <property type="term" value="F:transferase activity"/>
    <property type="evidence" value="ECO:0007669"/>
    <property type="project" value="UniProtKB-KW"/>
</dbReference>